<dbReference type="NCBIfam" id="TIGR00079">
    <property type="entry name" value="pept_deformyl"/>
    <property type="match status" value="1"/>
</dbReference>
<comment type="function">
    <text evidence="4">Removes the formyl group from the N-terminal Met of newly synthesized proteins. Requires at least a dipeptide for an efficient rate of reaction. N-terminal L-methionine is a prerequisite for activity but the enzyme has broad specificity at other positions.</text>
</comment>
<dbReference type="HAMAP" id="MF_00163">
    <property type="entry name" value="Pep_deformylase"/>
    <property type="match status" value="1"/>
</dbReference>
<keyword evidence="6" id="KW-1185">Reference proteome</keyword>
<comment type="catalytic activity">
    <reaction evidence="4">
        <text>N-terminal N-formyl-L-methionyl-[peptide] + H2O = N-terminal L-methionyl-[peptide] + formate</text>
        <dbReference type="Rhea" id="RHEA:24420"/>
        <dbReference type="Rhea" id="RHEA-COMP:10639"/>
        <dbReference type="Rhea" id="RHEA-COMP:10640"/>
        <dbReference type="ChEBI" id="CHEBI:15377"/>
        <dbReference type="ChEBI" id="CHEBI:15740"/>
        <dbReference type="ChEBI" id="CHEBI:49298"/>
        <dbReference type="ChEBI" id="CHEBI:64731"/>
        <dbReference type="EC" id="3.5.1.88"/>
    </reaction>
</comment>
<evidence type="ECO:0000256" key="1">
    <source>
        <dbReference type="ARBA" id="ARBA00010759"/>
    </source>
</evidence>
<dbReference type="InterPro" id="IPR036821">
    <property type="entry name" value="Peptide_deformylase_sf"/>
</dbReference>
<feature type="active site" evidence="4">
    <location>
        <position position="142"/>
    </location>
</feature>
<evidence type="ECO:0000256" key="4">
    <source>
        <dbReference type="HAMAP-Rule" id="MF_00163"/>
    </source>
</evidence>
<dbReference type="Pfam" id="PF01327">
    <property type="entry name" value="Pep_deformylase"/>
    <property type="match status" value="1"/>
</dbReference>
<keyword evidence="2 4" id="KW-0479">Metal-binding</keyword>
<accession>A0A2T0XEK6</accession>
<dbReference type="SUPFAM" id="SSF56420">
    <property type="entry name" value="Peptide deformylase"/>
    <property type="match status" value="1"/>
</dbReference>
<dbReference type="CDD" id="cd00487">
    <property type="entry name" value="Pep_deformylase"/>
    <property type="match status" value="1"/>
</dbReference>
<dbReference type="AlphaFoldDB" id="A0A2T0XEK6"/>
<dbReference type="PRINTS" id="PR01576">
    <property type="entry name" value="PDEFORMYLASE"/>
</dbReference>
<dbReference type="NCBIfam" id="NF001159">
    <property type="entry name" value="PRK00150.1-3"/>
    <property type="match status" value="1"/>
</dbReference>
<comment type="cofactor">
    <cofactor evidence="4">
        <name>Fe(2+)</name>
        <dbReference type="ChEBI" id="CHEBI:29033"/>
    </cofactor>
    <text evidence="4">Binds 1 Fe(2+) ion.</text>
</comment>
<comment type="similarity">
    <text evidence="1 4">Belongs to the polypeptide deformylase family.</text>
</comment>
<dbReference type="PIRSF" id="PIRSF004749">
    <property type="entry name" value="Pep_def"/>
    <property type="match status" value="1"/>
</dbReference>
<evidence type="ECO:0000313" key="6">
    <source>
        <dbReference type="Proteomes" id="UP000252733"/>
    </source>
</evidence>
<feature type="binding site" evidence="4">
    <location>
        <position position="145"/>
    </location>
    <ligand>
        <name>Fe cation</name>
        <dbReference type="ChEBI" id="CHEBI:24875"/>
    </ligand>
</feature>
<dbReference type="GO" id="GO:0006412">
    <property type="term" value="P:translation"/>
    <property type="evidence" value="ECO:0007669"/>
    <property type="project" value="UniProtKB-UniRule"/>
</dbReference>
<organism evidence="5 6">
    <name type="scientific">Marinilabilia salmonicolor</name>
    <dbReference type="NCBI Taxonomy" id="989"/>
    <lineage>
        <taxon>Bacteria</taxon>
        <taxon>Pseudomonadati</taxon>
        <taxon>Bacteroidota</taxon>
        <taxon>Bacteroidia</taxon>
        <taxon>Marinilabiliales</taxon>
        <taxon>Marinilabiliaceae</taxon>
        <taxon>Marinilabilia</taxon>
    </lineage>
</organism>
<dbReference type="PANTHER" id="PTHR10458:SF22">
    <property type="entry name" value="PEPTIDE DEFORMYLASE"/>
    <property type="match status" value="1"/>
</dbReference>
<dbReference type="EMBL" id="QPIZ01000007">
    <property type="protein sequence ID" value="RCW36737.1"/>
    <property type="molecule type" value="Genomic_DNA"/>
</dbReference>
<dbReference type="GO" id="GO:0042586">
    <property type="term" value="F:peptide deformylase activity"/>
    <property type="evidence" value="ECO:0007669"/>
    <property type="project" value="UniProtKB-UniRule"/>
</dbReference>
<evidence type="ECO:0000313" key="5">
    <source>
        <dbReference type="EMBL" id="RCW36737.1"/>
    </source>
</evidence>
<reference evidence="5 6" key="1">
    <citation type="submission" date="2018-07" db="EMBL/GenBank/DDBJ databases">
        <title>Freshwater and sediment microbial communities from various areas in North America, analyzing microbe dynamics in response to fracking.</title>
        <authorList>
            <person name="Lamendella R."/>
        </authorList>
    </citation>
    <scope>NUCLEOTIDE SEQUENCE [LARGE SCALE GENOMIC DNA]</scope>
    <source>
        <strain evidence="5 6">160A</strain>
    </source>
</reference>
<dbReference type="GO" id="GO:0046872">
    <property type="term" value="F:metal ion binding"/>
    <property type="evidence" value="ECO:0007669"/>
    <property type="project" value="UniProtKB-KW"/>
</dbReference>
<dbReference type="RefSeq" id="WP_106153707.1">
    <property type="nucleotide sequence ID" value="NZ_PVTS01000012.1"/>
</dbReference>
<dbReference type="OrthoDB" id="9784988at2"/>
<gene>
    <name evidence="4" type="primary">def</name>
    <name evidence="5" type="ORF">DFO77_10727</name>
</gene>
<dbReference type="PANTHER" id="PTHR10458">
    <property type="entry name" value="PEPTIDE DEFORMYLASE"/>
    <property type="match status" value="1"/>
</dbReference>
<dbReference type="EC" id="3.5.1.88" evidence="4"/>
<keyword evidence="4" id="KW-0408">Iron</keyword>
<keyword evidence="3 4" id="KW-0378">Hydrolase</keyword>
<proteinExistence type="inferred from homology"/>
<evidence type="ECO:0000256" key="2">
    <source>
        <dbReference type="ARBA" id="ARBA00022723"/>
    </source>
</evidence>
<comment type="caution">
    <text evidence="5">The sequence shown here is derived from an EMBL/GenBank/DDBJ whole genome shotgun (WGS) entry which is preliminary data.</text>
</comment>
<dbReference type="STRING" id="1168289.GCA_000259075_00907"/>
<feature type="binding site" evidence="4">
    <location>
        <position position="141"/>
    </location>
    <ligand>
        <name>Fe cation</name>
        <dbReference type="ChEBI" id="CHEBI:24875"/>
    </ligand>
</feature>
<sequence length="185" mass="20940">MIYPVVVYGHPVLRKEAEDFLPEEKEGLQQLIEDMYETMYKADGIGLAGPQIGLSKRIFTIDATPLADEMPELADFKKVFINARIVERDGASVSDNEGCLSLPGVNESVGRLSRIRIQYVDADFNEHDEVYEGWAARVIQHEYDHIDGILFVDHLAPLKKRLLKSKLNAISKGKVNVNYRIKLPK</sequence>
<protein>
    <recommendedName>
        <fullName evidence="4">Peptide deformylase</fullName>
        <shortName evidence="4">PDF</shortName>
        <ecNumber evidence="4">3.5.1.88</ecNumber>
    </recommendedName>
    <alternativeName>
        <fullName evidence="4">Polypeptide deformylase</fullName>
    </alternativeName>
</protein>
<name>A0A2T0XEK6_9BACT</name>
<dbReference type="InterPro" id="IPR023635">
    <property type="entry name" value="Peptide_deformylase"/>
</dbReference>
<evidence type="ECO:0000256" key="3">
    <source>
        <dbReference type="ARBA" id="ARBA00022801"/>
    </source>
</evidence>
<feature type="binding site" evidence="4">
    <location>
        <position position="99"/>
    </location>
    <ligand>
        <name>Fe cation</name>
        <dbReference type="ChEBI" id="CHEBI:24875"/>
    </ligand>
</feature>
<keyword evidence="4" id="KW-0648">Protein biosynthesis</keyword>
<dbReference type="Proteomes" id="UP000252733">
    <property type="component" value="Unassembled WGS sequence"/>
</dbReference>
<dbReference type="Gene3D" id="3.90.45.10">
    <property type="entry name" value="Peptide deformylase"/>
    <property type="match status" value="1"/>
</dbReference>